<feature type="transmembrane region" description="Helical" evidence="9">
    <location>
        <begin position="69"/>
        <end position="94"/>
    </location>
</feature>
<dbReference type="EC" id="2.7.13.3" evidence="2"/>
<proteinExistence type="predicted"/>
<feature type="transmembrane region" description="Helical" evidence="9">
    <location>
        <begin position="132"/>
        <end position="153"/>
    </location>
</feature>
<evidence type="ECO:0000256" key="1">
    <source>
        <dbReference type="ARBA" id="ARBA00000085"/>
    </source>
</evidence>
<evidence type="ECO:0000256" key="3">
    <source>
        <dbReference type="ARBA" id="ARBA00022553"/>
    </source>
</evidence>
<sequence length="384" mass="41688">MTDPTEYQPPVGTWGRTWRVLLMLLISGLVVIEPYPLLVERGHGWWIAVDLLLGLVGFVVVHFRRRRPMLVVVVTIALACVSSFAAGPSVLALVSLATRRVYWEIAVASVLSVVGAEIYFRVAPSTGSSPMWLNFTANVAAAGAIAAWGMYIGSRRELLWTLRQRAERAEGEQDLRLAKARVDERSRIAREMHDVLAHRISQVSMHAGALSYRTDLDADALREGIGEVQVRANEALDDLRGVLGVLRDPATGEVTHRPQPTYEDIDALVAEATEAGARIAFDDELEEAPPTSVGRALYRVVQEGITNAQKHAPGALLSICLRGAPEDGVEVRLRNPYGFSTPGVPGAGLGLVGLTERVDLAGGHLTHGRDGDAFVVHAWLPWAP</sequence>
<dbReference type="InterPro" id="IPR011712">
    <property type="entry name" value="Sig_transdc_His_kin_sub3_dim/P"/>
</dbReference>
<dbReference type="PANTHER" id="PTHR24421:SF10">
    <property type="entry name" value="NITRATE_NITRITE SENSOR PROTEIN NARQ"/>
    <property type="match status" value="1"/>
</dbReference>
<evidence type="ECO:0000313" key="12">
    <source>
        <dbReference type="Proteomes" id="UP001239215"/>
    </source>
</evidence>
<gene>
    <name evidence="11" type="ORF">QE405_000232</name>
</gene>
<evidence type="ECO:0000256" key="9">
    <source>
        <dbReference type="SAM" id="Phobius"/>
    </source>
</evidence>
<dbReference type="GO" id="GO:0000155">
    <property type="term" value="F:phosphorelay sensor kinase activity"/>
    <property type="evidence" value="ECO:0007669"/>
    <property type="project" value="InterPro"/>
</dbReference>
<keyword evidence="7" id="KW-0067">ATP-binding</keyword>
<feature type="transmembrane region" description="Helical" evidence="9">
    <location>
        <begin position="45"/>
        <end position="63"/>
    </location>
</feature>
<feature type="transmembrane region" description="Helical" evidence="9">
    <location>
        <begin position="101"/>
        <end position="120"/>
    </location>
</feature>
<keyword evidence="9" id="KW-0472">Membrane</keyword>
<evidence type="ECO:0000256" key="8">
    <source>
        <dbReference type="ARBA" id="ARBA00023012"/>
    </source>
</evidence>
<feature type="domain" description="Signal transduction histidine kinase subgroup 3 dimerisation and phosphoacceptor" evidence="10">
    <location>
        <begin position="184"/>
        <end position="249"/>
    </location>
</feature>
<keyword evidence="3" id="KW-0597">Phosphoprotein</keyword>
<dbReference type="InterPro" id="IPR036890">
    <property type="entry name" value="HATPase_C_sf"/>
</dbReference>
<comment type="caution">
    <text evidence="11">The sequence shown here is derived from an EMBL/GenBank/DDBJ whole genome shotgun (WGS) entry which is preliminary data.</text>
</comment>
<organism evidence="11 12">
    <name type="scientific">Nocardioides zeae</name>
    <dbReference type="NCBI Taxonomy" id="1457234"/>
    <lineage>
        <taxon>Bacteria</taxon>
        <taxon>Bacillati</taxon>
        <taxon>Actinomycetota</taxon>
        <taxon>Actinomycetes</taxon>
        <taxon>Propionibacteriales</taxon>
        <taxon>Nocardioidaceae</taxon>
        <taxon>Nocardioides</taxon>
    </lineage>
</organism>
<dbReference type="Pfam" id="PF07730">
    <property type="entry name" value="HisKA_3"/>
    <property type="match status" value="1"/>
</dbReference>
<keyword evidence="9" id="KW-0812">Transmembrane</keyword>
<dbReference type="SUPFAM" id="SSF55874">
    <property type="entry name" value="ATPase domain of HSP90 chaperone/DNA topoisomerase II/histidine kinase"/>
    <property type="match status" value="1"/>
</dbReference>
<evidence type="ECO:0000256" key="7">
    <source>
        <dbReference type="ARBA" id="ARBA00022840"/>
    </source>
</evidence>
<dbReference type="GO" id="GO:0016020">
    <property type="term" value="C:membrane"/>
    <property type="evidence" value="ECO:0007669"/>
    <property type="project" value="InterPro"/>
</dbReference>
<dbReference type="CDD" id="cd16917">
    <property type="entry name" value="HATPase_UhpB-NarQ-NarX-like"/>
    <property type="match status" value="1"/>
</dbReference>
<keyword evidence="8" id="KW-0902">Two-component regulatory system</keyword>
<dbReference type="PANTHER" id="PTHR24421">
    <property type="entry name" value="NITRATE/NITRITE SENSOR PROTEIN NARX-RELATED"/>
    <property type="match status" value="1"/>
</dbReference>
<comment type="catalytic activity">
    <reaction evidence="1">
        <text>ATP + protein L-histidine = ADP + protein N-phospho-L-histidine.</text>
        <dbReference type="EC" id="2.7.13.3"/>
    </reaction>
</comment>
<evidence type="ECO:0000256" key="2">
    <source>
        <dbReference type="ARBA" id="ARBA00012438"/>
    </source>
</evidence>
<evidence type="ECO:0000256" key="5">
    <source>
        <dbReference type="ARBA" id="ARBA00022741"/>
    </source>
</evidence>
<accession>A0AAJ1TZV2</accession>
<dbReference type="EMBL" id="JAUTAN010000001">
    <property type="protein sequence ID" value="MDQ1102948.1"/>
    <property type="molecule type" value="Genomic_DNA"/>
</dbReference>
<reference evidence="11" key="1">
    <citation type="submission" date="2023-07" db="EMBL/GenBank/DDBJ databases">
        <title>Functional and genomic diversity of the sorghum phyllosphere microbiome.</title>
        <authorList>
            <person name="Shade A."/>
        </authorList>
    </citation>
    <scope>NUCLEOTIDE SEQUENCE</scope>
    <source>
        <strain evidence="11">SORGH_AS_1067</strain>
    </source>
</reference>
<evidence type="ECO:0000256" key="6">
    <source>
        <dbReference type="ARBA" id="ARBA00022777"/>
    </source>
</evidence>
<dbReference type="GO" id="GO:0005524">
    <property type="term" value="F:ATP binding"/>
    <property type="evidence" value="ECO:0007669"/>
    <property type="project" value="UniProtKB-KW"/>
</dbReference>
<dbReference type="GO" id="GO:0046983">
    <property type="term" value="F:protein dimerization activity"/>
    <property type="evidence" value="ECO:0007669"/>
    <property type="project" value="InterPro"/>
</dbReference>
<evidence type="ECO:0000313" key="11">
    <source>
        <dbReference type="EMBL" id="MDQ1102948.1"/>
    </source>
</evidence>
<dbReference type="AlphaFoldDB" id="A0AAJ1TZV2"/>
<name>A0AAJ1TZV2_9ACTN</name>
<protein>
    <recommendedName>
        <fullName evidence="2">histidine kinase</fullName>
        <ecNumber evidence="2">2.7.13.3</ecNumber>
    </recommendedName>
</protein>
<feature type="transmembrane region" description="Helical" evidence="9">
    <location>
        <begin position="20"/>
        <end position="38"/>
    </location>
</feature>
<dbReference type="RefSeq" id="WP_307198397.1">
    <property type="nucleotide sequence ID" value="NZ_JAUTAN010000001.1"/>
</dbReference>
<keyword evidence="4" id="KW-0808">Transferase</keyword>
<dbReference type="Proteomes" id="UP001239215">
    <property type="component" value="Unassembled WGS sequence"/>
</dbReference>
<evidence type="ECO:0000256" key="4">
    <source>
        <dbReference type="ARBA" id="ARBA00022679"/>
    </source>
</evidence>
<keyword evidence="5" id="KW-0547">Nucleotide-binding</keyword>
<dbReference type="Gene3D" id="1.20.5.1930">
    <property type="match status" value="1"/>
</dbReference>
<dbReference type="InterPro" id="IPR050482">
    <property type="entry name" value="Sensor_HK_TwoCompSys"/>
</dbReference>
<keyword evidence="9" id="KW-1133">Transmembrane helix</keyword>
<dbReference type="Gene3D" id="3.30.565.10">
    <property type="entry name" value="Histidine kinase-like ATPase, C-terminal domain"/>
    <property type="match status" value="1"/>
</dbReference>
<keyword evidence="6 11" id="KW-0418">Kinase</keyword>
<evidence type="ECO:0000259" key="10">
    <source>
        <dbReference type="Pfam" id="PF07730"/>
    </source>
</evidence>